<feature type="transmembrane region" description="Helical" evidence="2">
    <location>
        <begin position="29"/>
        <end position="52"/>
    </location>
</feature>
<evidence type="ECO:0000313" key="5">
    <source>
        <dbReference type="EMBL" id="GIM94828.1"/>
    </source>
</evidence>
<proteinExistence type="predicted"/>
<evidence type="ECO:0000256" key="1">
    <source>
        <dbReference type="ARBA" id="ARBA00022729"/>
    </source>
</evidence>
<gene>
    <name evidence="5" type="ORF">Ato02nite_066210</name>
</gene>
<dbReference type="Proteomes" id="UP000677082">
    <property type="component" value="Unassembled WGS sequence"/>
</dbReference>
<dbReference type="InterPro" id="IPR039331">
    <property type="entry name" value="PAPs-like"/>
</dbReference>
<accession>A0A919TG78</accession>
<keyword evidence="1" id="KW-0732">Signal</keyword>
<organism evidence="5 6">
    <name type="scientific">Paractinoplanes toevensis</name>
    <dbReference type="NCBI Taxonomy" id="571911"/>
    <lineage>
        <taxon>Bacteria</taxon>
        <taxon>Bacillati</taxon>
        <taxon>Actinomycetota</taxon>
        <taxon>Actinomycetes</taxon>
        <taxon>Micromonosporales</taxon>
        <taxon>Micromonosporaceae</taxon>
        <taxon>Paractinoplanes</taxon>
    </lineage>
</organism>
<keyword evidence="2" id="KW-0812">Transmembrane</keyword>
<keyword evidence="2" id="KW-0472">Membrane</keyword>
<dbReference type="Gene3D" id="2.60.40.380">
    <property type="entry name" value="Purple acid phosphatase-like, N-terminal"/>
    <property type="match status" value="1"/>
</dbReference>
<dbReference type="Pfam" id="PF16656">
    <property type="entry name" value="Pur_ac_phosph_N"/>
    <property type="match status" value="1"/>
</dbReference>
<name>A0A919TG78_9ACTN</name>
<dbReference type="InterPro" id="IPR004843">
    <property type="entry name" value="Calcineurin-like_PHP"/>
</dbReference>
<dbReference type="AlphaFoldDB" id="A0A919TG78"/>
<sequence length="519" mass="57042">MGLPDDLATRLSLPEQHEYLTRRVRRRTLLAAGAAGATAAGAAALAAAPGFASRRDQLPGELVVPFGRHLAWGANPRRQVRVGWQVPYPVHRPFVRVGNSPEALDDRIDAELRPLRTEVKDLIPATDQYYLHASIDDLLPGTKYYYAVGHQGLDAEPARIDSFTTAPSRRRVSPAFTFTAFGDQGVSAHALRTDGQVAAQDPVFHLHAGDLCYADSSGQGRLDDLYNPLTWDEFVVQNEPVASAVPWMATLGNHDMEAVYSPDGYGGQRARWEFPGNGPDRGVGVYSFIYGNVGVVALDANDISFEVQVNRGYTGGTQTRWLDERLKFLRDQPDVDFIVVFFHYCAFSTTISHASDGAVRNMWVPLFDKYAVDLVINGHNHVYERADVIKHGKARKTPVGATVHPATDGTTYITAGAGGRGLYEFDSHDSYAGREKDREEVRSYVWNADGDRVHETVSWSRVRYTGYSFLAVDVNPADDGGTTTMTLRAITEKGVEIDRVVLSRKAAGGSRQQLSDAEA</sequence>
<evidence type="ECO:0000259" key="4">
    <source>
        <dbReference type="Pfam" id="PF16656"/>
    </source>
</evidence>
<dbReference type="InterPro" id="IPR008963">
    <property type="entry name" value="Purple_acid_Pase-like_N"/>
</dbReference>
<dbReference type="RefSeq" id="WP_213010588.1">
    <property type="nucleotide sequence ID" value="NZ_BOQN01000087.1"/>
</dbReference>
<protein>
    <recommendedName>
        <fullName evidence="7">Phosphoesterase</fullName>
    </recommendedName>
</protein>
<evidence type="ECO:0000256" key="2">
    <source>
        <dbReference type="SAM" id="Phobius"/>
    </source>
</evidence>
<dbReference type="PANTHER" id="PTHR22953:SF153">
    <property type="entry name" value="PURPLE ACID PHOSPHATASE"/>
    <property type="match status" value="1"/>
</dbReference>
<feature type="domain" description="Calcineurin-like phosphoesterase" evidence="3">
    <location>
        <begin position="196"/>
        <end position="383"/>
    </location>
</feature>
<evidence type="ECO:0008006" key="7">
    <source>
        <dbReference type="Google" id="ProtNLM"/>
    </source>
</evidence>
<dbReference type="Gene3D" id="3.60.21.10">
    <property type="match status" value="1"/>
</dbReference>
<dbReference type="PANTHER" id="PTHR22953">
    <property type="entry name" value="ACID PHOSPHATASE RELATED"/>
    <property type="match status" value="1"/>
</dbReference>
<dbReference type="PROSITE" id="PS51318">
    <property type="entry name" value="TAT"/>
    <property type="match status" value="1"/>
</dbReference>
<dbReference type="InterPro" id="IPR015914">
    <property type="entry name" value="PAPs_N"/>
</dbReference>
<dbReference type="InterPro" id="IPR006311">
    <property type="entry name" value="TAT_signal"/>
</dbReference>
<keyword evidence="6" id="KW-1185">Reference proteome</keyword>
<dbReference type="EMBL" id="BOQN01000087">
    <property type="protein sequence ID" value="GIM94828.1"/>
    <property type="molecule type" value="Genomic_DNA"/>
</dbReference>
<keyword evidence="2" id="KW-1133">Transmembrane helix</keyword>
<evidence type="ECO:0000313" key="6">
    <source>
        <dbReference type="Proteomes" id="UP000677082"/>
    </source>
</evidence>
<dbReference type="InterPro" id="IPR029052">
    <property type="entry name" value="Metallo-depent_PP-like"/>
</dbReference>
<dbReference type="SUPFAM" id="SSF49363">
    <property type="entry name" value="Purple acid phosphatase, N-terminal domain"/>
    <property type="match status" value="1"/>
</dbReference>
<reference evidence="5 6" key="1">
    <citation type="submission" date="2021-03" db="EMBL/GenBank/DDBJ databases">
        <title>Whole genome shotgun sequence of Actinoplanes toevensis NBRC 105298.</title>
        <authorList>
            <person name="Komaki H."/>
            <person name="Tamura T."/>
        </authorList>
    </citation>
    <scope>NUCLEOTIDE SEQUENCE [LARGE SCALE GENOMIC DNA]</scope>
    <source>
        <strain evidence="5 6">NBRC 105298</strain>
    </source>
</reference>
<comment type="caution">
    <text evidence="5">The sequence shown here is derived from an EMBL/GenBank/DDBJ whole genome shotgun (WGS) entry which is preliminary data.</text>
</comment>
<dbReference type="GO" id="GO:0046872">
    <property type="term" value="F:metal ion binding"/>
    <property type="evidence" value="ECO:0007669"/>
    <property type="project" value="InterPro"/>
</dbReference>
<feature type="domain" description="Purple acid phosphatase N-terminal" evidence="4">
    <location>
        <begin position="65"/>
        <end position="164"/>
    </location>
</feature>
<dbReference type="GO" id="GO:0003993">
    <property type="term" value="F:acid phosphatase activity"/>
    <property type="evidence" value="ECO:0007669"/>
    <property type="project" value="InterPro"/>
</dbReference>
<dbReference type="SUPFAM" id="SSF56300">
    <property type="entry name" value="Metallo-dependent phosphatases"/>
    <property type="match status" value="1"/>
</dbReference>
<dbReference type="Pfam" id="PF00149">
    <property type="entry name" value="Metallophos"/>
    <property type="match status" value="1"/>
</dbReference>
<evidence type="ECO:0000259" key="3">
    <source>
        <dbReference type="Pfam" id="PF00149"/>
    </source>
</evidence>